<protein>
    <submittedName>
        <fullName evidence="3">DUF4097 and DUF4098 domain-containing protein YvlB</fullName>
    </submittedName>
</protein>
<dbReference type="EMBL" id="QRDZ01000038">
    <property type="protein sequence ID" value="RED56703.1"/>
    <property type="molecule type" value="Genomic_DNA"/>
</dbReference>
<gene>
    <name evidence="3" type="ORF">DFP98_13872</name>
</gene>
<dbReference type="Proteomes" id="UP000256977">
    <property type="component" value="Unassembled WGS sequence"/>
</dbReference>
<proteinExistence type="predicted"/>
<dbReference type="Pfam" id="PF13349">
    <property type="entry name" value="DUF4097"/>
    <property type="match status" value="1"/>
</dbReference>
<keyword evidence="1" id="KW-0732">Signal</keyword>
<feature type="chain" id="PRO_5038982659" evidence="1">
    <location>
        <begin position="21"/>
        <end position="289"/>
    </location>
</feature>
<evidence type="ECO:0000313" key="4">
    <source>
        <dbReference type="Proteomes" id="UP000256977"/>
    </source>
</evidence>
<dbReference type="PANTHER" id="PTHR34094:SF1">
    <property type="entry name" value="PROTEIN FAM185A"/>
    <property type="match status" value="1"/>
</dbReference>
<evidence type="ECO:0000313" key="3">
    <source>
        <dbReference type="EMBL" id="RED56703.1"/>
    </source>
</evidence>
<evidence type="ECO:0000256" key="1">
    <source>
        <dbReference type="SAM" id="SignalP"/>
    </source>
</evidence>
<accession>A0A3D9I4J0</accession>
<keyword evidence="4" id="KW-1185">Reference proteome</keyword>
<evidence type="ECO:0000259" key="2">
    <source>
        <dbReference type="Pfam" id="PF13349"/>
    </source>
</evidence>
<dbReference type="RefSeq" id="WP_181918093.1">
    <property type="nucleotide sequence ID" value="NZ_QRDZ01000038.1"/>
</dbReference>
<feature type="domain" description="DUF4097" evidence="2">
    <location>
        <begin position="48"/>
        <end position="285"/>
    </location>
</feature>
<dbReference type="PANTHER" id="PTHR34094">
    <property type="match status" value="1"/>
</dbReference>
<feature type="signal peptide" evidence="1">
    <location>
        <begin position="1"/>
        <end position="20"/>
    </location>
</feature>
<organism evidence="3 4">
    <name type="scientific">Cohnella phaseoli</name>
    <dbReference type="NCBI Taxonomy" id="456490"/>
    <lineage>
        <taxon>Bacteria</taxon>
        <taxon>Bacillati</taxon>
        <taxon>Bacillota</taxon>
        <taxon>Bacilli</taxon>
        <taxon>Bacillales</taxon>
        <taxon>Paenibacillaceae</taxon>
        <taxon>Cohnella</taxon>
    </lineage>
</organism>
<name>A0A3D9I4J0_9BACL</name>
<dbReference type="AlphaFoldDB" id="A0A3D9I4J0"/>
<dbReference type="InterPro" id="IPR025164">
    <property type="entry name" value="Toastrack_DUF4097"/>
</dbReference>
<sequence>MRKFWYLAAFCLIAIGIAGAVNHDWNKADRNLRDFEKKWTFSAEELRELSIKSEYNVSMTFVKSVDGTNSIELKGHGTERMVETVQAAEISGRKLELELIRLPRKYINLFDFSFDPPTEQFVVSVTDDALLDRLKLKLSSGNLEIKDASLLRISSAVLDSNSGNLSLGEFVSETLEIDVDSGNVKGDRVTANLTASIDSGNITIENMTGKADISADSGNVKLYKLDTSDTNISVDSGNAFVRLPTSFAGTYDLKADSGRVRAPESRNETNDTIKVRTDSGNITIEEAAQ</sequence>
<comment type="caution">
    <text evidence="3">The sequence shown here is derived from an EMBL/GenBank/DDBJ whole genome shotgun (WGS) entry which is preliminary data.</text>
</comment>
<reference evidence="3 4" key="1">
    <citation type="submission" date="2018-07" db="EMBL/GenBank/DDBJ databases">
        <title>Genomic Encyclopedia of Type Strains, Phase III (KMG-III): the genomes of soil and plant-associated and newly described type strains.</title>
        <authorList>
            <person name="Whitman W."/>
        </authorList>
    </citation>
    <scope>NUCLEOTIDE SEQUENCE [LARGE SCALE GENOMIC DNA]</scope>
    <source>
        <strain evidence="3 4">CECT 7287</strain>
    </source>
</reference>